<dbReference type="InterPro" id="IPR019500">
    <property type="entry name" value="Pep_S46"/>
</dbReference>
<dbReference type="GO" id="GO:0070009">
    <property type="term" value="F:serine-type aminopeptidase activity"/>
    <property type="evidence" value="ECO:0007669"/>
    <property type="project" value="InterPro"/>
</dbReference>
<gene>
    <name evidence="7" type="ORF">B1A_14316</name>
</gene>
<sequence length="326" mass="36357">QARRREQAASALFVLERIMKNRGFLFVFGLLLTMLLAMPAARAAEGMWPLSNLPTAALKGRFGFTPTAKWIRQVQLASVRLAGGCSGSFVSPHGLVLSNHHCAVGCLEGLSRPGQDLMARYFYAATRKEEPRCPAMEIEQLVSLQNVTAAVNRATHGKSAAAYAAAMRAVSNHLESACVAGDARRWRCELVRLYHGGQDWIYKYRRYQDVRLVFVPSQSTSFFGGYPDNFNYPRYDYDISLLRVYVHGKPAHTPEYFRLSARGPHAGELVFTSGNPGCNRAGLIRSRSLRRCAIRYSRCFCSSSRTSRGCSRRSRPRAPTTPRSPP</sequence>
<comment type="caution">
    <text evidence="7">The sequence shown here is derived from an EMBL/GenBank/DDBJ whole genome shotgun (WGS) entry which is preliminary data.</text>
</comment>
<name>T1AZB9_9ZZZZ</name>
<keyword evidence="5" id="KW-0378">Hydrolase</keyword>
<evidence type="ECO:0008006" key="8">
    <source>
        <dbReference type="Google" id="ProtNLM"/>
    </source>
</evidence>
<reference evidence="7" key="2">
    <citation type="journal article" date="2014" name="ISME J.">
        <title>Microbial stratification in low pH oxic and suboxic macroscopic growths along an acid mine drainage.</title>
        <authorList>
            <person name="Mendez-Garcia C."/>
            <person name="Mesa V."/>
            <person name="Sprenger R.R."/>
            <person name="Richter M."/>
            <person name="Diez M.S."/>
            <person name="Solano J."/>
            <person name="Bargiela R."/>
            <person name="Golyshina O.V."/>
            <person name="Manteca A."/>
            <person name="Ramos J.L."/>
            <person name="Gallego J.R."/>
            <person name="Llorente I."/>
            <person name="Martins Dos Santos V.A."/>
            <person name="Jensen O.N."/>
            <person name="Pelaez A.I."/>
            <person name="Sanchez J."/>
            <person name="Ferrer M."/>
        </authorList>
    </citation>
    <scope>NUCLEOTIDE SEQUENCE</scope>
</reference>
<keyword evidence="3" id="KW-0645">Protease</keyword>
<dbReference type="AlphaFoldDB" id="T1AZB9"/>
<feature type="non-terminal residue" evidence="7">
    <location>
        <position position="1"/>
    </location>
</feature>
<dbReference type="InterPro" id="IPR009003">
    <property type="entry name" value="Peptidase_S1_PA"/>
</dbReference>
<feature type="region of interest" description="Disordered" evidence="6">
    <location>
        <begin position="303"/>
        <end position="326"/>
    </location>
</feature>
<accession>T1AZB9</accession>
<evidence type="ECO:0000256" key="1">
    <source>
        <dbReference type="ARBA" id="ARBA00010491"/>
    </source>
</evidence>
<evidence type="ECO:0000256" key="3">
    <source>
        <dbReference type="ARBA" id="ARBA00022670"/>
    </source>
</evidence>
<evidence type="ECO:0000256" key="6">
    <source>
        <dbReference type="SAM" id="MobiDB-lite"/>
    </source>
</evidence>
<organism evidence="7">
    <name type="scientific">mine drainage metagenome</name>
    <dbReference type="NCBI Taxonomy" id="410659"/>
    <lineage>
        <taxon>unclassified sequences</taxon>
        <taxon>metagenomes</taxon>
        <taxon>ecological metagenomes</taxon>
    </lineage>
</organism>
<comment type="similarity">
    <text evidence="1">Belongs to the peptidase S46 family.</text>
</comment>
<evidence type="ECO:0000256" key="4">
    <source>
        <dbReference type="ARBA" id="ARBA00022729"/>
    </source>
</evidence>
<dbReference type="GO" id="GO:0008239">
    <property type="term" value="F:dipeptidyl-peptidase activity"/>
    <property type="evidence" value="ECO:0007669"/>
    <property type="project" value="InterPro"/>
</dbReference>
<dbReference type="EMBL" id="AUZX01010506">
    <property type="protein sequence ID" value="EQD47460.1"/>
    <property type="molecule type" value="Genomic_DNA"/>
</dbReference>
<reference evidence="7" key="1">
    <citation type="submission" date="2013-08" db="EMBL/GenBank/DDBJ databases">
        <authorList>
            <person name="Mendez C."/>
            <person name="Richter M."/>
            <person name="Ferrer M."/>
            <person name="Sanchez J."/>
        </authorList>
    </citation>
    <scope>NUCLEOTIDE SEQUENCE</scope>
</reference>
<proteinExistence type="inferred from homology"/>
<protein>
    <recommendedName>
        <fullName evidence="8">S46 family peptidase</fullName>
    </recommendedName>
</protein>
<dbReference type="Pfam" id="PF10459">
    <property type="entry name" value="Peptidase_S46"/>
    <property type="match status" value="1"/>
</dbReference>
<dbReference type="PANTHER" id="PTHR38469">
    <property type="entry name" value="PERIPLASMIC PEPTIDASE SUBFAMILY S1B"/>
    <property type="match status" value="1"/>
</dbReference>
<keyword evidence="2" id="KW-0031">Aminopeptidase</keyword>
<keyword evidence="4" id="KW-0732">Signal</keyword>
<dbReference type="GO" id="GO:0006508">
    <property type="term" value="P:proteolysis"/>
    <property type="evidence" value="ECO:0007669"/>
    <property type="project" value="UniProtKB-KW"/>
</dbReference>
<feature type="non-terminal residue" evidence="7">
    <location>
        <position position="326"/>
    </location>
</feature>
<evidence type="ECO:0000256" key="5">
    <source>
        <dbReference type="ARBA" id="ARBA00022801"/>
    </source>
</evidence>
<evidence type="ECO:0000256" key="2">
    <source>
        <dbReference type="ARBA" id="ARBA00022438"/>
    </source>
</evidence>
<feature type="compositionally biased region" description="Low complexity" evidence="6">
    <location>
        <begin position="317"/>
        <end position="326"/>
    </location>
</feature>
<dbReference type="SUPFAM" id="SSF50494">
    <property type="entry name" value="Trypsin-like serine proteases"/>
    <property type="match status" value="1"/>
</dbReference>
<dbReference type="PANTHER" id="PTHR38469:SF1">
    <property type="entry name" value="PERIPLASMIC PEPTIDASE SUBFAMILY S1B"/>
    <property type="match status" value="1"/>
</dbReference>
<evidence type="ECO:0000313" key="7">
    <source>
        <dbReference type="EMBL" id="EQD47460.1"/>
    </source>
</evidence>